<dbReference type="Pfam" id="PF23818">
    <property type="entry name" value="Phage_tail_terminator_7"/>
    <property type="match status" value="1"/>
</dbReference>
<evidence type="ECO:0000313" key="2">
    <source>
        <dbReference type="Proteomes" id="UP000290327"/>
    </source>
</evidence>
<gene>
    <name evidence="1" type="ORF">VspSw1_153</name>
</gene>
<proteinExistence type="predicted"/>
<name>A0A411BKQ6_9CAUD</name>
<protein>
    <recommendedName>
        <fullName evidence="3">Tail tube terminator protein</fullName>
    </recommendedName>
</protein>
<evidence type="ECO:0008006" key="3">
    <source>
        <dbReference type="Google" id="ProtNLM"/>
    </source>
</evidence>
<organism evidence="1 2">
    <name type="scientific">Vibrio phage VspSw_1</name>
    <dbReference type="NCBI Taxonomy" id="2484249"/>
    <lineage>
        <taxon>Viruses</taxon>
        <taxon>Duplodnaviria</taxon>
        <taxon>Heunggongvirae</taxon>
        <taxon>Uroviricota</taxon>
        <taxon>Caudoviricetes</taxon>
        <taxon>Demerecviridae</taxon>
        <taxon>Pogseptimavirus</taxon>
        <taxon>Pogseptimavirus VspSw1</taxon>
    </lineage>
</organism>
<keyword evidence="2" id="KW-1185">Reference proteome</keyword>
<sequence>MSNGTHRTAIASKFVEIIKENFTGTGSYYTNVYGRNASTKILHFDEITDFPFISVVKSTERIENLPGGFNWHHYNMFIRVYISNIEDYDEELEKVISDLISLIDNTEDFEYTIENPDSSVTTHRVTEVVAEEIGTDEGLLAPDAMGEIRLRVRYETQNSRFC</sequence>
<reference evidence="1 2" key="1">
    <citation type="submission" date="2018-09" db="EMBL/GenBank/DDBJ databases">
        <title>Characterization and complete genomic analysis of VspSw_1.</title>
        <authorList>
            <person name="Chen L."/>
        </authorList>
    </citation>
    <scope>NUCLEOTIDE SEQUENCE [LARGE SCALE GENOMIC DNA]</scope>
</reference>
<evidence type="ECO:0000313" key="1">
    <source>
        <dbReference type="EMBL" id="QAY02221.1"/>
    </source>
</evidence>
<accession>A0A411BKQ6</accession>
<dbReference type="EMBL" id="MH925094">
    <property type="protein sequence ID" value="QAY02221.1"/>
    <property type="molecule type" value="Genomic_DNA"/>
</dbReference>
<dbReference type="Proteomes" id="UP000290327">
    <property type="component" value="Segment"/>
</dbReference>
<dbReference type="InterPro" id="IPR056418">
    <property type="entry name" value="Phage_tail_terminator_p142"/>
</dbReference>